<organism evidence="1 2">
    <name type="scientific">Dreissena polymorpha</name>
    <name type="common">Zebra mussel</name>
    <name type="synonym">Mytilus polymorpha</name>
    <dbReference type="NCBI Taxonomy" id="45954"/>
    <lineage>
        <taxon>Eukaryota</taxon>
        <taxon>Metazoa</taxon>
        <taxon>Spiralia</taxon>
        <taxon>Lophotrochozoa</taxon>
        <taxon>Mollusca</taxon>
        <taxon>Bivalvia</taxon>
        <taxon>Autobranchia</taxon>
        <taxon>Heteroconchia</taxon>
        <taxon>Euheterodonta</taxon>
        <taxon>Imparidentia</taxon>
        <taxon>Neoheterodontei</taxon>
        <taxon>Myida</taxon>
        <taxon>Dreissenoidea</taxon>
        <taxon>Dreissenidae</taxon>
        <taxon>Dreissena</taxon>
    </lineage>
</organism>
<keyword evidence="2" id="KW-1185">Reference proteome</keyword>
<accession>A0A9D4IP80</accession>
<reference evidence="1" key="1">
    <citation type="journal article" date="2019" name="bioRxiv">
        <title>The Genome of the Zebra Mussel, Dreissena polymorpha: A Resource for Invasive Species Research.</title>
        <authorList>
            <person name="McCartney M.A."/>
            <person name="Auch B."/>
            <person name="Kono T."/>
            <person name="Mallez S."/>
            <person name="Zhang Y."/>
            <person name="Obille A."/>
            <person name="Becker A."/>
            <person name="Abrahante J.E."/>
            <person name="Garbe J."/>
            <person name="Badalamenti J.P."/>
            <person name="Herman A."/>
            <person name="Mangelson H."/>
            <person name="Liachko I."/>
            <person name="Sullivan S."/>
            <person name="Sone E.D."/>
            <person name="Koren S."/>
            <person name="Silverstein K.A.T."/>
            <person name="Beckman K.B."/>
            <person name="Gohl D.M."/>
        </authorList>
    </citation>
    <scope>NUCLEOTIDE SEQUENCE</scope>
    <source>
        <strain evidence="1">Duluth1</strain>
        <tissue evidence="1">Whole animal</tissue>
    </source>
</reference>
<evidence type="ECO:0000313" key="2">
    <source>
        <dbReference type="Proteomes" id="UP000828390"/>
    </source>
</evidence>
<protein>
    <submittedName>
        <fullName evidence="1">Uncharacterized protein</fullName>
    </submittedName>
</protein>
<comment type="caution">
    <text evidence="1">The sequence shown here is derived from an EMBL/GenBank/DDBJ whole genome shotgun (WGS) entry which is preliminary data.</text>
</comment>
<proteinExistence type="predicted"/>
<dbReference type="Proteomes" id="UP000828390">
    <property type="component" value="Unassembled WGS sequence"/>
</dbReference>
<dbReference type="EMBL" id="JAIWYP010000008">
    <property type="protein sequence ID" value="KAH3783021.1"/>
    <property type="molecule type" value="Genomic_DNA"/>
</dbReference>
<reference evidence="1" key="2">
    <citation type="submission" date="2020-11" db="EMBL/GenBank/DDBJ databases">
        <authorList>
            <person name="McCartney M.A."/>
            <person name="Auch B."/>
            <person name="Kono T."/>
            <person name="Mallez S."/>
            <person name="Becker A."/>
            <person name="Gohl D.M."/>
            <person name="Silverstein K.A.T."/>
            <person name="Koren S."/>
            <person name="Bechman K.B."/>
            <person name="Herman A."/>
            <person name="Abrahante J.E."/>
            <person name="Garbe J."/>
        </authorList>
    </citation>
    <scope>NUCLEOTIDE SEQUENCE</scope>
    <source>
        <strain evidence="1">Duluth1</strain>
        <tissue evidence="1">Whole animal</tissue>
    </source>
</reference>
<dbReference type="AlphaFoldDB" id="A0A9D4IP80"/>
<sequence>MLSPLTSIRAIILNIQRNRRGLLSVSAVKPHRDVLSERCRCGWFLHCIWLILRLRNRAMSQTFASGENQASLQPHDLTVMVLGPMAEVM</sequence>
<evidence type="ECO:0000313" key="1">
    <source>
        <dbReference type="EMBL" id="KAH3783021.1"/>
    </source>
</evidence>
<gene>
    <name evidence="1" type="ORF">DPMN_160948</name>
</gene>
<name>A0A9D4IP80_DREPO</name>